<evidence type="ECO:0008006" key="3">
    <source>
        <dbReference type="Google" id="ProtNLM"/>
    </source>
</evidence>
<dbReference type="EMBL" id="BAAATJ010000019">
    <property type="protein sequence ID" value="GAA2407327.1"/>
    <property type="molecule type" value="Genomic_DNA"/>
</dbReference>
<dbReference type="RefSeq" id="WP_344632380.1">
    <property type="nucleotide sequence ID" value="NZ_BAAATJ010000019.1"/>
</dbReference>
<keyword evidence="2" id="KW-1185">Reference proteome</keyword>
<reference evidence="2" key="1">
    <citation type="journal article" date="2019" name="Int. J. Syst. Evol. Microbiol.">
        <title>The Global Catalogue of Microorganisms (GCM) 10K type strain sequencing project: providing services to taxonomists for standard genome sequencing and annotation.</title>
        <authorList>
            <consortium name="The Broad Institute Genomics Platform"/>
            <consortium name="The Broad Institute Genome Sequencing Center for Infectious Disease"/>
            <person name="Wu L."/>
            <person name="Ma J."/>
        </authorList>
    </citation>
    <scope>NUCLEOTIDE SEQUENCE [LARGE SCALE GENOMIC DNA]</scope>
    <source>
        <strain evidence="2">JCM 6921</strain>
    </source>
</reference>
<dbReference type="Gene3D" id="1.10.260.40">
    <property type="entry name" value="lambda repressor-like DNA-binding domains"/>
    <property type="match status" value="1"/>
</dbReference>
<organism evidence="1 2">
    <name type="scientific">Streptomyces glaucosporus</name>
    <dbReference type="NCBI Taxonomy" id="284044"/>
    <lineage>
        <taxon>Bacteria</taxon>
        <taxon>Bacillati</taxon>
        <taxon>Actinomycetota</taxon>
        <taxon>Actinomycetes</taxon>
        <taxon>Kitasatosporales</taxon>
        <taxon>Streptomycetaceae</taxon>
        <taxon>Streptomyces</taxon>
    </lineage>
</organism>
<proteinExistence type="predicted"/>
<protein>
    <recommendedName>
        <fullName evidence="3">HTH cro/C1-type domain-containing protein</fullName>
    </recommendedName>
</protein>
<evidence type="ECO:0000313" key="1">
    <source>
        <dbReference type="EMBL" id="GAA2407327.1"/>
    </source>
</evidence>
<dbReference type="InterPro" id="IPR010982">
    <property type="entry name" value="Lambda_DNA-bd_dom_sf"/>
</dbReference>
<accession>A0ABP5VQY8</accession>
<sequence>MHPSLSDVVAAEVRKHRERLGMTREDLAARCAAIGYPELSYAAITNIETGRKHKETGKRRREVTVDELMVLGYALAVPPLLLAFPVGTLDDVPVPPHNNLLSTYFAWRWAAGHEVPGVRTEDGRIAEAGGPLGQYEDIVDAWRAAAYPLELYMEHQAAADALRVAIREQNFARRGYGEESEEHRAANAARLDAFRALAKVLNKMMREGVQVPAFTPDWAEELKSLDILDRPEALPVLMPDGKIVRGGAEA</sequence>
<gene>
    <name evidence="1" type="ORF">GCM10010420_39260</name>
</gene>
<comment type="caution">
    <text evidence="1">The sequence shown here is derived from an EMBL/GenBank/DDBJ whole genome shotgun (WGS) entry which is preliminary data.</text>
</comment>
<name>A0ABP5VQY8_9ACTN</name>
<dbReference type="InterPro" id="IPR001387">
    <property type="entry name" value="Cro/C1-type_HTH"/>
</dbReference>
<evidence type="ECO:0000313" key="2">
    <source>
        <dbReference type="Proteomes" id="UP001500058"/>
    </source>
</evidence>
<dbReference type="CDD" id="cd00093">
    <property type="entry name" value="HTH_XRE"/>
    <property type="match status" value="1"/>
</dbReference>
<dbReference type="Proteomes" id="UP001500058">
    <property type="component" value="Unassembled WGS sequence"/>
</dbReference>